<reference evidence="3 4" key="1">
    <citation type="journal article" date="2016" name="Syst. Appl. Microbiol.">
        <title>Genomic characterization of a fructophilic bee symbiont Lactobacillus kunkeei reveals its niche-specific adaptation.</title>
        <authorList>
            <person name="Maeno S."/>
            <person name="Tanizawa Y."/>
            <person name="Kanesaki Y."/>
            <person name="Kubota E."/>
            <person name="Kumar H."/>
            <person name="Dicks L."/>
            <person name="Salminen S."/>
            <person name="Nakagawa J."/>
            <person name="Arita M."/>
            <person name="Endo A."/>
        </authorList>
    </citation>
    <scope>NUCLEOTIDE SEQUENCE [LARGE SCALE GENOMIC DNA]</scope>
    <source>
        <strain evidence="3 4">FF30-6</strain>
    </source>
</reference>
<proteinExistence type="predicted"/>
<evidence type="ECO:0000313" key="2">
    <source>
        <dbReference type="EMBL" id="BBG67191.1"/>
    </source>
</evidence>
<dbReference type="InterPro" id="IPR007822">
    <property type="entry name" value="LANC-like"/>
</dbReference>
<keyword evidence="2" id="KW-0614">Plasmid</keyword>
<evidence type="ECO:0000313" key="3">
    <source>
        <dbReference type="EMBL" id="GAT90969.1"/>
    </source>
</evidence>
<sequence>MNDETIDFIKKHSEKILNIDFIRENIDYLAKQSSNNNIDFFKQDLSNGIIGLILLSEELNKQNIIHNKQNTDDLISILLDSIQKKPIMDASLFEGVSGIAFSLALLNRPDLCGVINQLNDFLFTLIDVKISEQKNRIHSPAYSYDFDTMYGLSGVLNYLVYFFNNSNDENEKDIVGKRIIRIEKHIVDMYSTQLIYDDISVPAWFVSSDHQMDKRESINYPKGNFNISFSHGISGLLYSLSNAYLSGLYVSNQLTLMNKMHTFIYDNLLVKNDVFCPPFFIDFNSFTKEKKDSVERFDSWCYGTPGIDIALLKYNLIKRNPDEVDLMSRGLQEINKKPLGIADPSMCHGYAGILAILNSLNKDYSLDIHLNKKIVKLLLSYFDNESITGFFSERFDDAETSRNIPDLGMLSGTSGIFLSLLSLKDKQYVHWGKIFGL</sequence>
<dbReference type="EMBL" id="BDDX01000012">
    <property type="protein sequence ID" value="GAT90969.1"/>
    <property type="molecule type" value="Genomic_DNA"/>
</dbReference>
<dbReference type="AlphaFoldDB" id="A0A1L8CIE2"/>
<dbReference type="InterPro" id="IPR033889">
    <property type="entry name" value="LanC"/>
</dbReference>
<dbReference type="GO" id="GO:0031179">
    <property type="term" value="P:peptide modification"/>
    <property type="evidence" value="ECO:0007669"/>
    <property type="project" value="InterPro"/>
</dbReference>
<dbReference type="GO" id="GO:0046872">
    <property type="term" value="F:metal ion binding"/>
    <property type="evidence" value="ECO:0007669"/>
    <property type="project" value="UniProtKB-KW"/>
</dbReference>
<protein>
    <submittedName>
        <fullName evidence="2">Lantibiotic cyclase KukC</fullName>
    </submittedName>
    <submittedName>
        <fullName evidence="3">Nisin biosynthesis protein NisC</fullName>
    </submittedName>
</protein>
<dbReference type="CDD" id="cd04793">
    <property type="entry name" value="LanC"/>
    <property type="match status" value="1"/>
</dbReference>
<dbReference type="Proteomes" id="UP000186588">
    <property type="component" value="Unassembled WGS sequence"/>
</dbReference>
<evidence type="ECO:0000313" key="4">
    <source>
        <dbReference type="Proteomes" id="UP000186588"/>
    </source>
</evidence>
<geneLocation type="plasmid" evidence="2 4">
    <name>pKUNFF30-6</name>
</geneLocation>
<dbReference type="Gene3D" id="1.50.10.20">
    <property type="match status" value="1"/>
</dbReference>
<dbReference type="SUPFAM" id="SSF158745">
    <property type="entry name" value="LanC-like"/>
    <property type="match status" value="1"/>
</dbReference>
<feature type="binding site" evidence="1">
    <location>
        <position position="301"/>
    </location>
    <ligand>
        <name>Zn(2+)</name>
        <dbReference type="ChEBI" id="CHEBI:29105"/>
    </ligand>
</feature>
<reference evidence="4" key="3">
    <citation type="journal article" date="2020" name="Front. Microbiol.">
        <title>Kunkecin A, a New Nisin Variant Bacteriocin Produced by the Fructophilic Lactic Acid Bacterium, Apilactobacillus kunkeei FF30-6 Isolated from Honey bees.</title>
        <authorList>
            <person name="Zendo T."/>
            <person name="Ohashi C."/>
            <person name="Maeno S."/>
            <person name="Piao X."/>
            <person name="Salminen S."/>
            <person name="Sonomoto K."/>
            <person name="Endo A."/>
        </authorList>
    </citation>
    <scope>NUCLEOTIDE SEQUENCE [LARGE SCALE GENOMIC DNA]</scope>
    <source>
        <strain evidence="4">FF30-6</strain>
        <plasmid evidence="4">pKUNFF30-6</plasmid>
    </source>
</reference>
<dbReference type="Proteomes" id="UP000186588">
    <property type="component" value="Plasmid pKUNFF30-6"/>
</dbReference>
<keyword evidence="1" id="KW-0862">Zinc</keyword>
<keyword evidence="1" id="KW-0479">Metal-binding</keyword>
<dbReference type="RefSeq" id="WP_094751001.1">
    <property type="nucleotide sequence ID" value="NZ_AP019008.1"/>
</dbReference>
<dbReference type="PRINTS" id="PR01950">
    <property type="entry name" value="LANCSUPER"/>
</dbReference>
<dbReference type="SMART" id="SM01260">
    <property type="entry name" value="LANC_like"/>
    <property type="match status" value="1"/>
</dbReference>
<reference evidence="2" key="2">
    <citation type="journal article" date="2020" name="Front">
        <title>Kunkecin A, a New Nisin Variant Bacteriocin Produced by the Fructophilic Lactic Acid Bacterium, Apilactobacillus kunkeei FF30-6 Isolated from Honey bees.</title>
        <authorList>
            <person name="Zendo T."/>
            <person name="Ohashi C."/>
            <person name="Maeno S."/>
            <person name="Piao X."/>
            <person name="Salminen S."/>
            <person name="Sonomoto K."/>
            <person name="Endo A."/>
        </authorList>
    </citation>
    <scope>NUCLEOTIDE SEQUENCE</scope>
    <source>
        <strain evidence="2">FF30-6</strain>
        <plasmid evidence="2">pKUNFF30-6</plasmid>
    </source>
</reference>
<name>A0A1L8CIE2_9LACO</name>
<gene>
    <name evidence="3" type="primary">nisC</name>
    <name evidence="2" type="synonym">kukC</name>
    <name evidence="3" type="ORF">FF306_01089</name>
    <name evidence="2" type="ORF">FF306_p00012</name>
</gene>
<feature type="binding site" evidence="1">
    <location>
        <position position="347"/>
    </location>
    <ligand>
        <name>Zn(2+)</name>
        <dbReference type="ChEBI" id="CHEBI:29105"/>
    </ligand>
</feature>
<organism evidence="3 4">
    <name type="scientific">Apilactobacillus kunkeei</name>
    <dbReference type="NCBI Taxonomy" id="148814"/>
    <lineage>
        <taxon>Bacteria</taxon>
        <taxon>Bacillati</taxon>
        <taxon>Bacillota</taxon>
        <taxon>Bacilli</taxon>
        <taxon>Lactobacillales</taxon>
        <taxon>Lactobacillaceae</taxon>
        <taxon>Apilactobacillus</taxon>
    </lineage>
</organism>
<dbReference type="PRINTS" id="PR01955">
    <property type="entry name" value="LANCFRANKIA"/>
</dbReference>
<evidence type="ECO:0000256" key="1">
    <source>
        <dbReference type="PIRSR" id="PIRSR607822-1"/>
    </source>
</evidence>
<dbReference type="Pfam" id="PF05147">
    <property type="entry name" value="LANC_like"/>
    <property type="match status" value="1"/>
</dbReference>
<dbReference type="EMBL" id="AP019008">
    <property type="protein sequence ID" value="BBG67191.1"/>
    <property type="molecule type" value="Genomic_DNA"/>
</dbReference>
<accession>A0A1L8CIE2</accession>
<feature type="binding site" evidence="1">
    <location>
        <position position="348"/>
    </location>
    <ligand>
        <name>Zn(2+)</name>
        <dbReference type="ChEBI" id="CHEBI:29105"/>
    </ligand>
</feature>